<keyword evidence="6" id="KW-1185">Reference proteome</keyword>
<feature type="domain" description="Thioester reductase (TE)" evidence="4">
    <location>
        <begin position="601"/>
        <end position="836"/>
    </location>
</feature>
<dbReference type="InterPro" id="IPR020845">
    <property type="entry name" value="AMP-binding_CS"/>
</dbReference>
<name>A0A4Q4SV95_9PEZI</name>
<evidence type="ECO:0000313" key="6">
    <source>
        <dbReference type="Proteomes" id="UP000293360"/>
    </source>
</evidence>
<keyword evidence="1" id="KW-0596">Phosphopantetheine</keyword>
<dbReference type="Proteomes" id="UP000293360">
    <property type="component" value="Unassembled WGS sequence"/>
</dbReference>
<dbReference type="InterPro" id="IPR009081">
    <property type="entry name" value="PP-bd_ACP"/>
</dbReference>
<dbReference type="EMBL" id="QJNU01000849">
    <property type="protein sequence ID" value="RYO84557.1"/>
    <property type="molecule type" value="Genomic_DNA"/>
</dbReference>
<protein>
    <recommendedName>
        <fullName evidence="7">Carrier domain-containing protein</fullName>
    </recommendedName>
</protein>
<feature type="domain" description="Carrier" evidence="3">
    <location>
        <begin position="492"/>
        <end position="549"/>
    </location>
</feature>
<evidence type="ECO:0000313" key="5">
    <source>
        <dbReference type="EMBL" id="RYO84557.1"/>
    </source>
</evidence>
<keyword evidence="2" id="KW-0597">Phosphoprotein</keyword>
<evidence type="ECO:0000259" key="3">
    <source>
        <dbReference type="Pfam" id="PF00550"/>
    </source>
</evidence>
<dbReference type="InterPro" id="IPR006162">
    <property type="entry name" value="Ppantetheine_attach_site"/>
</dbReference>
<dbReference type="PROSITE" id="PS00455">
    <property type="entry name" value="AMP_BINDING"/>
    <property type="match status" value="1"/>
</dbReference>
<evidence type="ECO:0008006" key="7">
    <source>
        <dbReference type="Google" id="ProtNLM"/>
    </source>
</evidence>
<dbReference type="STRING" id="155417.A0A4Q4SV95"/>
<comment type="caution">
    <text evidence="5">The sequence shown here is derived from an EMBL/GenBank/DDBJ whole genome shotgun (WGS) entry which is preliminary data.</text>
</comment>
<dbReference type="SUPFAM" id="SSF51735">
    <property type="entry name" value="NAD(P)-binding Rossmann-fold domains"/>
    <property type="match status" value="1"/>
</dbReference>
<dbReference type="PANTHER" id="PTHR43439">
    <property type="entry name" value="PHENYLACETATE-COENZYME A LIGASE"/>
    <property type="match status" value="1"/>
</dbReference>
<dbReference type="SUPFAM" id="SSF56801">
    <property type="entry name" value="Acetyl-CoA synthetase-like"/>
    <property type="match status" value="1"/>
</dbReference>
<dbReference type="Pfam" id="PF00550">
    <property type="entry name" value="PP-binding"/>
    <property type="match status" value="1"/>
</dbReference>
<proteinExistence type="predicted"/>
<dbReference type="PROSITE" id="PS00012">
    <property type="entry name" value="PHOSPHOPANTETHEINE"/>
    <property type="match status" value="1"/>
</dbReference>
<evidence type="ECO:0000256" key="1">
    <source>
        <dbReference type="ARBA" id="ARBA00022450"/>
    </source>
</evidence>
<dbReference type="InterPro" id="IPR042099">
    <property type="entry name" value="ANL_N_sf"/>
</dbReference>
<dbReference type="PANTHER" id="PTHR43439:SF2">
    <property type="entry name" value="ENZYME, PUTATIVE (JCVI)-RELATED"/>
    <property type="match status" value="1"/>
</dbReference>
<organism evidence="5 6">
    <name type="scientific">Monosporascus ibericus</name>
    <dbReference type="NCBI Taxonomy" id="155417"/>
    <lineage>
        <taxon>Eukaryota</taxon>
        <taxon>Fungi</taxon>
        <taxon>Dikarya</taxon>
        <taxon>Ascomycota</taxon>
        <taxon>Pezizomycotina</taxon>
        <taxon>Sordariomycetes</taxon>
        <taxon>Xylariomycetidae</taxon>
        <taxon>Xylariales</taxon>
        <taxon>Xylariales incertae sedis</taxon>
        <taxon>Monosporascus</taxon>
    </lineage>
</organism>
<reference evidence="5 6" key="1">
    <citation type="submission" date="2018-06" db="EMBL/GenBank/DDBJ databases">
        <title>Complete Genomes of Monosporascus.</title>
        <authorList>
            <person name="Robinson A.J."/>
            <person name="Natvig D.O."/>
        </authorList>
    </citation>
    <scope>NUCLEOTIDE SEQUENCE [LARGE SCALE GENOMIC DNA]</scope>
    <source>
        <strain evidence="5 6">CBS 110550</strain>
    </source>
</reference>
<dbReference type="OrthoDB" id="429813at2759"/>
<evidence type="ECO:0000259" key="4">
    <source>
        <dbReference type="Pfam" id="PF07993"/>
    </source>
</evidence>
<accession>A0A4Q4SV95</accession>
<evidence type="ECO:0000256" key="2">
    <source>
        <dbReference type="ARBA" id="ARBA00022553"/>
    </source>
</evidence>
<dbReference type="Pfam" id="PF07993">
    <property type="entry name" value="NAD_binding_4"/>
    <property type="match status" value="1"/>
</dbReference>
<dbReference type="Gene3D" id="3.40.50.12780">
    <property type="entry name" value="N-terminal domain of ligase-like"/>
    <property type="match status" value="2"/>
</dbReference>
<dbReference type="AlphaFoldDB" id="A0A4Q4SV95"/>
<dbReference type="Pfam" id="PF23562">
    <property type="entry name" value="AMP-binding_C_3"/>
    <property type="match status" value="1"/>
</dbReference>
<sequence>MAPEAEPAYGRRLMPSVLDELAKTNPNKLYGAIPNTTDVTEGFRDLLLPSPRNPPATNVSLMAQTRSTKLLHVAEVLPVVKQLQNLEPTIRPEVIPSFSDMINSNPEHFPYEKDFERARDDPILVLHSSGSTGLPKPITMTHGSLAVLDNEKNYPELGGFVALALLGPPNMLPDGNVLRNVRLCHKLRVILLPPSVTEQIIQEPNGIDLFKDLEFVVHSGAPLNPVAGDRLSKVADLVSVYGSTETFVIPELAVAREDWAWHEFNPAFKHEMRLYDPADGTYEMVVLADATNKDTSAIHHNMPGVTEYHTKDLFTRHPENPRLFKYYGRRDDIIVLANGSKLYPIPLEISVQSHPSLNGAFVIGNGRTQTALLVEPREFPDEGQRTKFLEELWPLVERSNSLIAGHGRIQQGKVICAKPDKPFARTPKGTVIRKLSEALYHDEIEQLYSDSSPAKKTVRVGLKSTMKPVYELPDVMEFARNVLSSSFAAAATIPEDGDFYAYGLDSVQTLEIVSNLRRNLQDQTSSPTTWVSPRTLYRNSTILDLSRLLKGFLDEGAFPEEDSELAQADVMDEIVERHTNALPKGSGSQTTESSGTSVIALVGSTGYLGSNFLAALLQNPSISRIYCLNRGRDAQVRQEVALHELLTGAKPCLQRLKYMTIELGQPLLGLGQNDYDTLAAEVEVIVYNSWRLDFGLGIRSFEPFLRATKDLVELSAASKKGMRIVFISSTSSVAQMARKATVPEAPVPDAAAAFNTGYAQSKLAAERILADASRISGVPISIVRVCQVGGPTTGSPGTWADQPWISALLRTAKTLKSIPSRVAPIDWVPVDTVAAMLHNLVLEPADGVLRVYNIYPAQPRPWKHLVDVFRERHDIAEMIPLSQWVKKLRDVADPTPEDVDRMPALKLLDHYSALGDGVTGIAVATEHADMVSKVQIPVADDDMLRSWLQDWGL</sequence>
<gene>
    <name evidence="5" type="ORF">DL764_009308</name>
</gene>
<dbReference type="InterPro" id="IPR036291">
    <property type="entry name" value="NAD(P)-bd_dom_sf"/>
</dbReference>
<dbReference type="InterPro" id="IPR013120">
    <property type="entry name" value="FAR_NAD-bd"/>
</dbReference>
<dbReference type="Gene3D" id="3.40.50.720">
    <property type="entry name" value="NAD(P)-binding Rossmann-like Domain"/>
    <property type="match status" value="1"/>
</dbReference>
<dbReference type="InterPro" id="IPR051414">
    <property type="entry name" value="Adenylate-forming_Reductase"/>
</dbReference>